<proteinExistence type="predicted"/>
<organism evidence="1 2">
    <name type="scientific">Candidatus Taylorbacteria bacterium CG10_big_fil_rev_8_21_14_0_10_41_48</name>
    <dbReference type="NCBI Taxonomy" id="1975024"/>
    <lineage>
        <taxon>Bacteria</taxon>
        <taxon>Candidatus Tayloriibacteriota</taxon>
    </lineage>
</organism>
<name>A0A2M8LD07_9BACT</name>
<evidence type="ECO:0000313" key="1">
    <source>
        <dbReference type="EMBL" id="PJE74506.1"/>
    </source>
</evidence>
<sequence>MKTESLVASMPYSEVTATLEALGREGVTRRYLTAIRSGGRDATSVVARAIKKASNLIVSVSEARNIMGENFFSLETVSLRNNLPLDGIYTDDLEDVPYDRLTLERYRDTHVLFPLISESVFKIARLHGFIQGADNDKEVMDTKMFCAKFHSLQHLDHAPCWRLVSKKPNHHLAHKTFAKQIRLLPKGVSMARVREVVFLLTLDDEFFEQTKGFNGVRCFDCSLDNDREEMIVRGDKCPTCRFEIDFYHSQREIDITEASDDQKDLGFYTSIRPNV</sequence>
<reference evidence="2" key="1">
    <citation type="submission" date="2017-09" db="EMBL/GenBank/DDBJ databases">
        <title>Depth-based differentiation of microbial function through sediment-hosted aquifers and enrichment of novel symbionts in the deep terrestrial subsurface.</title>
        <authorList>
            <person name="Probst A.J."/>
            <person name="Ladd B."/>
            <person name="Jarett J.K."/>
            <person name="Geller-Mcgrath D.E."/>
            <person name="Sieber C.M.K."/>
            <person name="Emerson J.B."/>
            <person name="Anantharaman K."/>
            <person name="Thomas B.C."/>
            <person name="Malmstrom R."/>
            <person name="Stieglmeier M."/>
            <person name="Klingl A."/>
            <person name="Woyke T."/>
            <person name="Ryan C.M."/>
            <person name="Banfield J.F."/>
        </authorList>
    </citation>
    <scope>NUCLEOTIDE SEQUENCE [LARGE SCALE GENOMIC DNA]</scope>
</reference>
<dbReference type="Proteomes" id="UP000228700">
    <property type="component" value="Unassembled WGS sequence"/>
</dbReference>
<dbReference type="EMBL" id="PFEQ01000001">
    <property type="protein sequence ID" value="PJE74506.1"/>
    <property type="molecule type" value="Genomic_DNA"/>
</dbReference>
<gene>
    <name evidence="1" type="ORF">COV01_00515</name>
</gene>
<evidence type="ECO:0000313" key="2">
    <source>
        <dbReference type="Proteomes" id="UP000228700"/>
    </source>
</evidence>
<accession>A0A2M8LD07</accession>
<comment type="caution">
    <text evidence="1">The sequence shown here is derived from an EMBL/GenBank/DDBJ whole genome shotgun (WGS) entry which is preliminary data.</text>
</comment>
<protein>
    <submittedName>
        <fullName evidence="1">Uncharacterized protein</fullName>
    </submittedName>
</protein>
<dbReference type="AlphaFoldDB" id="A0A2M8LD07"/>